<keyword evidence="2" id="KW-1185">Reference proteome</keyword>
<accession>A0AAD9DZ51</accession>
<comment type="caution">
    <text evidence="1">The sequence shown here is derived from an EMBL/GenBank/DDBJ whole genome shotgun (WGS) entry which is preliminary data.</text>
</comment>
<evidence type="ECO:0000313" key="1">
    <source>
        <dbReference type="EMBL" id="KAK1798334.1"/>
    </source>
</evidence>
<dbReference type="AlphaFoldDB" id="A0AAD9DZ51"/>
<protein>
    <submittedName>
        <fullName evidence="1">Uncharacterized protein</fullName>
    </submittedName>
</protein>
<organism evidence="1 2">
    <name type="scientific">Electrophorus voltai</name>
    <dbReference type="NCBI Taxonomy" id="2609070"/>
    <lineage>
        <taxon>Eukaryota</taxon>
        <taxon>Metazoa</taxon>
        <taxon>Chordata</taxon>
        <taxon>Craniata</taxon>
        <taxon>Vertebrata</taxon>
        <taxon>Euteleostomi</taxon>
        <taxon>Actinopterygii</taxon>
        <taxon>Neopterygii</taxon>
        <taxon>Teleostei</taxon>
        <taxon>Ostariophysi</taxon>
        <taxon>Gymnotiformes</taxon>
        <taxon>Gymnotoidei</taxon>
        <taxon>Gymnotidae</taxon>
        <taxon>Electrophorus</taxon>
    </lineage>
</organism>
<dbReference type="Proteomes" id="UP001239994">
    <property type="component" value="Unassembled WGS sequence"/>
</dbReference>
<reference evidence="1" key="1">
    <citation type="submission" date="2023-03" db="EMBL/GenBank/DDBJ databases">
        <title>Electrophorus voltai genome.</title>
        <authorList>
            <person name="Bian C."/>
        </authorList>
    </citation>
    <scope>NUCLEOTIDE SEQUENCE</scope>
    <source>
        <strain evidence="1">CB-2022</strain>
        <tissue evidence="1">Muscle</tissue>
    </source>
</reference>
<feature type="non-terminal residue" evidence="1">
    <location>
        <position position="1"/>
    </location>
</feature>
<sequence>MNDTRNCIDCLEKVLWTYGNILKRFARMNNADKTENITKFCENYNCKDSYTTYFMSPTDFAKMYYKICNGNKSLAGSIPECPKIQ</sequence>
<name>A0AAD9DZ51_9TELE</name>
<proteinExistence type="predicted"/>
<dbReference type="EMBL" id="JAROKS010000012">
    <property type="protein sequence ID" value="KAK1798334.1"/>
    <property type="molecule type" value="Genomic_DNA"/>
</dbReference>
<gene>
    <name evidence="1" type="ORF">P4O66_007790</name>
</gene>
<evidence type="ECO:0000313" key="2">
    <source>
        <dbReference type="Proteomes" id="UP001239994"/>
    </source>
</evidence>